<dbReference type="InterPro" id="IPR029044">
    <property type="entry name" value="Nucleotide-diphossugar_trans"/>
</dbReference>
<dbReference type="RefSeq" id="WP_327983841.1">
    <property type="nucleotide sequence ID" value="NZ_CP136426.1"/>
</dbReference>
<dbReference type="EMBL" id="CP136426">
    <property type="protein sequence ID" value="WOC52437.1"/>
    <property type="molecule type" value="Genomic_DNA"/>
</dbReference>
<sequence length="205" mass="24377">MENNPLISVVIPVYNLDEFLDKCLSSIYSQSYTNWECIVINDCSTDNSESIAKNWCDKDSRFRYIYNTTNQGVSSTRNTGIDNARGEYIVFVDADDWVERDFLKDFIPHLSDTEKEHRLIVQDIIKDYPSYTENGSQKYQNEKLSLPSDFNKLLSNYRYTQGYPFNKLFKIDILNKYSIRFSINTFNEDEIFYLRYIKYVNEIFF</sequence>
<gene>
    <name evidence="4" type="ORF">BPO_1790</name>
</gene>
<keyword evidence="1" id="KW-0328">Glycosyltransferase</keyword>
<dbReference type="InterPro" id="IPR001173">
    <property type="entry name" value="Glyco_trans_2-like"/>
</dbReference>
<dbReference type="AlphaFoldDB" id="A0AAU0F8V4"/>
<dbReference type="Gene3D" id="3.90.550.10">
    <property type="entry name" value="Spore Coat Polysaccharide Biosynthesis Protein SpsA, Chain A"/>
    <property type="match status" value="1"/>
</dbReference>
<dbReference type="Pfam" id="PF00535">
    <property type="entry name" value="Glycos_transf_2"/>
    <property type="match status" value="1"/>
</dbReference>
<dbReference type="Proteomes" id="UP001432059">
    <property type="component" value="Chromosome"/>
</dbReference>
<feature type="domain" description="Glycosyltransferase 2-like" evidence="3">
    <location>
        <begin position="8"/>
        <end position="173"/>
    </location>
</feature>
<evidence type="ECO:0000259" key="3">
    <source>
        <dbReference type="Pfam" id="PF00535"/>
    </source>
</evidence>
<name>A0AAU0F8V4_9FLAO</name>
<evidence type="ECO:0000313" key="5">
    <source>
        <dbReference type="Proteomes" id="UP001432059"/>
    </source>
</evidence>
<dbReference type="SUPFAM" id="SSF53448">
    <property type="entry name" value="Nucleotide-diphospho-sugar transferases"/>
    <property type="match status" value="1"/>
</dbReference>
<dbReference type="KEGG" id="bpor:BPO_1790"/>
<evidence type="ECO:0000313" key="4">
    <source>
        <dbReference type="EMBL" id="WOC52437.1"/>
    </source>
</evidence>
<dbReference type="CDD" id="cd00761">
    <property type="entry name" value="Glyco_tranf_GTA_type"/>
    <property type="match status" value="1"/>
</dbReference>
<organism evidence="4 5">
    <name type="scientific">Bergeyella porcorum</name>
    <dbReference type="NCBI Taxonomy" id="1735111"/>
    <lineage>
        <taxon>Bacteria</taxon>
        <taxon>Pseudomonadati</taxon>
        <taxon>Bacteroidota</taxon>
        <taxon>Flavobacteriia</taxon>
        <taxon>Flavobacteriales</taxon>
        <taxon>Weeksellaceae</taxon>
        <taxon>Bergeyella</taxon>
    </lineage>
</organism>
<dbReference type="GO" id="GO:0016758">
    <property type="term" value="F:hexosyltransferase activity"/>
    <property type="evidence" value="ECO:0007669"/>
    <property type="project" value="UniProtKB-ARBA"/>
</dbReference>
<proteinExistence type="predicted"/>
<evidence type="ECO:0000256" key="2">
    <source>
        <dbReference type="ARBA" id="ARBA00022679"/>
    </source>
</evidence>
<dbReference type="PANTHER" id="PTHR22916:SF51">
    <property type="entry name" value="GLYCOSYLTRANSFERASE EPSH-RELATED"/>
    <property type="match status" value="1"/>
</dbReference>
<reference evidence="4" key="1">
    <citation type="submission" date="2023-10" db="EMBL/GenBank/DDBJ databases">
        <title>Characterization and whole genome sequencing of a novel strain of Bergeyella porcorum QD2021 isolated from pig.</title>
        <authorList>
            <person name="Liu G."/>
            <person name="Chen C."/>
            <person name="Han X."/>
        </authorList>
    </citation>
    <scope>NUCLEOTIDE SEQUENCE</scope>
    <source>
        <strain evidence="4">QD2021</strain>
    </source>
</reference>
<keyword evidence="2" id="KW-0808">Transferase</keyword>
<keyword evidence="5" id="KW-1185">Reference proteome</keyword>
<evidence type="ECO:0000256" key="1">
    <source>
        <dbReference type="ARBA" id="ARBA00022676"/>
    </source>
</evidence>
<dbReference type="PANTHER" id="PTHR22916">
    <property type="entry name" value="GLYCOSYLTRANSFERASE"/>
    <property type="match status" value="1"/>
</dbReference>
<protein>
    <recommendedName>
        <fullName evidence="3">Glycosyltransferase 2-like domain-containing protein</fullName>
    </recommendedName>
</protein>
<accession>A0AAU0F8V4</accession>